<evidence type="ECO:0000313" key="2">
    <source>
        <dbReference type="EMBL" id="KAG0262945.1"/>
    </source>
</evidence>
<dbReference type="SUPFAM" id="SSF55729">
    <property type="entry name" value="Acyl-CoA N-acyltransferases (Nat)"/>
    <property type="match status" value="1"/>
</dbReference>
<organism evidence="2 3">
    <name type="scientific">Actinomortierella ambigua</name>
    <dbReference type="NCBI Taxonomy" id="1343610"/>
    <lineage>
        <taxon>Eukaryota</taxon>
        <taxon>Fungi</taxon>
        <taxon>Fungi incertae sedis</taxon>
        <taxon>Mucoromycota</taxon>
        <taxon>Mortierellomycotina</taxon>
        <taxon>Mortierellomycetes</taxon>
        <taxon>Mortierellales</taxon>
        <taxon>Mortierellaceae</taxon>
        <taxon>Actinomortierella</taxon>
    </lineage>
</organism>
<evidence type="ECO:0000259" key="1">
    <source>
        <dbReference type="PROSITE" id="PS51186"/>
    </source>
</evidence>
<dbReference type="InterPro" id="IPR016181">
    <property type="entry name" value="Acyl_CoA_acyltransferase"/>
</dbReference>
<feature type="domain" description="N-acetyltransferase" evidence="1">
    <location>
        <begin position="11"/>
        <end position="152"/>
    </location>
</feature>
<dbReference type="Proteomes" id="UP000807716">
    <property type="component" value="Unassembled WGS sequence"/>
</dbReference>
<dbReference type="EMBL" id="JAAAJB010000172">
    <property type="protein sequence ID" value="KAG0262945.1"/>
    <property type="molecule type" value="Genomic_DNA"/>
</dbReference>
<dbReference type="PROSITE" id="PS51186">
    <property type="entry name" value="GNAT"/>
    <property type="match status" value="1"/>
</dbReference>
<dbReference type="Gene3D" id="3.40.630.30">
    <property type="match status" value="1"/>
</dbReference>
<reference evidence="2" key="1">
    <citation type="journal article" date="2020" name="Fungal Divers.">
        <title>Resolving the Mortierellaceae phylogeny through synthesis of multi-gene phylogenetics and phylogenomics.</title>
        <authorList>
            <person name="Vandepol N."/>
            <person name="Liber J."/>
            <person name="Desiro A."/>
            <person name="Na H."/>
            <person name="Kennedy M."/>
            <person name="Barry K."/>
            <person name="Grigoriev I.V."/>
            <person name="Miller A.N."/>
            <person name="O'Donnell K."/>
            <person name="Stajich J.E."/>
            <person name="Bonito G."/>
        </authorList>
    </citation>
    <scope>NUCLEOTIDE SEQUENCE</scope>
    <source>
        <strain evidence="2">BC1065</strain>
    </source>
</reference>
<dbReference type="AlphaFoldDB" id="A0A9P6U7L4"/>
<dbReference type="Pfam" id="PF00583">
    <property type="entry name" value="Acetyltransf_1"/>
    <property type="match status" value="1"/>
</dbReference>
<sequence>MEALPTRQSSIALAPITADNWRDVTSLVVNADQTDLVPPNYVSLCEHQFYPASAIRCVLANHKVAGYIRYEFSPDTKRVSILLFMIDQACQGLGFGTKALNLLMAELRSQGVQSISLSTKTFAAVPPDDSPEHFFALSGFRKIDGDQMSVAL</sequence>
<dbReference type="GO" id="GO:0016747">
    <property type="term" value="F:acyltransferase activity, transferring groups other than amino-acyl groups"/>
    <property type="evidence" value="ECO:0007669"/>
    <property type="project" value="InterPro"/>
</dbReference>
<gene>
    <name evidence="2" type="ORF">DFQ27_002012</name>
</gene>
<keyword evidence="3" id="KW-1185">Reference proteome</keyword>
<dbReference type="CDD" id="cd04301">
    <property type="entry name" value="NAT_SF"/>
    <property type="match status" value="1"/>
</dbReference>
<evidence type="ECO:0000313" key="3">
    <source>
        <dbReference type="Proteomes" id="UP000807716"/>
    </source>
</evidence>
<proteinExistence type="predicted"/>
<protein>
    <recommendedName>
        <fullName evidence="1">N-acetyltransferase domain-containing protein</fullName>
    </recommendedName>
</protein>
<name>A0A9P6U7L4_9FUNG</name>
<dbReference type="OrthoDB" id="4216009at2759"/>
<accession>A0A9P6U7L4</accession>
<dbReference type="InterPro" id="IPR000182">
    <property type="entry name" value="GNAT_dom"/>
</dbReference>
<comment type="caution">
    <text evidence="2">The sequence shown here is derived from an EMBL/GenBank/DDBJ whole genome shotgun (WGS) entry which is preliminary data.</text>
</comment>